<keyword evidence="2" id="KW-0539">Nucleus</keyword>
<keyword evidence="6" id="KW-1185">Reference proteome</keyword>
<evidence type="ECO:0000313" key="6">
    <source>
        <dbReference type="Proteomes" id="UP000095280"/>
    </source>
</evidence>
<evidence type="ECO:0000256" key="2">
    <source>
        <dbReference type="ARBA" id="ARBA00023242"/>
    </source>
</evidence>
<comment type="subcellular location">
    <subcellularLocation>
        <location evidence="1">Nucleus</location>
    </subcellularLocation>
</comment>
<dbReference type="Pfam" id="PF00076">
    <property type="entry name" value="RRM_1"/>
    <property type="match status" value="2"/>
</dbReference>
<dbReference type="GO" id="GO:0005654">
    <property type="term" value="C:nucleoplasm"/>
    <property type="evidence" value="ECO:0007669"/>
    <property type="project" value="TreeGrafter"/>
</dbReference>
<dbReference type="GO" id="GO:0003723">
    <property type="term" value="F:RNA binding"/>
    <property type="evidence" value="ECO:0007669"/>
    <property type="project" value="UniProtKB-UniRule"/>
</dbReference>
<feature type="domain" description="RRM" evidence="5">
    <location>
        <begin position="105"/>
        <end position="182"/>
    </location>
</feature>
<feature type="region of interest" description="Disordered" evidence="4">
    <location>
        <begin position="287"/>
        <end position="344"/>
    </location>
</feature>
<organism evidence="6 7">
    <name type="scientific">Macrostomum lignano</name>
    <dbReference type="NCBI Taxonomy" id="282301"/>
    <lineage>
        <taxon>Eukaryota</taxon>
        <taxon>Metazoa</taxon>
        <taxon>Spiralia</taxon>
        <taxon>Lophotrochozoa</taxon>
        <taxon>Platyhelminthes</taxon>
        <taxon>Rhabditophora</taxon>
        <taxon>Macrostomorpha</taxon>
        <taxon>Macrostomida</taxon>
        <taxon>Macrostomidae</taxon>
        <taxon>Macrostomum</taxon>
    </lineage>
</organism>
<dbReference type="CDD" id="cd12325">
    <property type="entry name" value="RRM1_hnRNPA_hnRNPD_like"/>
    <property type="match status" value="1"/>
</dbReference>
<feature type="domain" description="RRM" evidence="5">
    <location>
        <begin position="17"/>
        <end position="100"/>
    </location>
</feature>
<dbReference type="AlphaFoldDB" id="A0A1I8JHD9"/>
<feature type="compositionally biased region" description="Gly residues" evidence="4">
    <location>
        <begin position="321"/>
        <end position="333"/>
    </location>
</feature>
<dbReference type="Proteomes" id="UP000095280">
    <property type="component" value="Unplaced"/>
</dbReference>
<proteinExistence type="predicted"/>
<evidence type="ECO:0000256" key="1">
    <source>
        <dbReference type="ARBA" id="ARBA00004123"/>
    </source>
</evidence>
<protein>
    <submittedName>
        <fullName evidence="7">RRM domain-containing protein</fullName>
    </submittedName>
</protein>
<dbReference type="Gene3D" id="3.30.70.330">
    <property type="match status" value="2"/>
</dbReference>
<dbReference type="GO" id="GO:0010468">
    <property type="term" value="P:regulation of gene expression"/>
    <property type="evidence" value="ECO:0007669"/>
    <property type="project" value="TreeGrafter"/>
</dbReference>
<evidence type="ECO:0000256" key="4">
    <source>
        <dbReference type="SAM" id="MobiDB-lite"/>
    </source>
</evidence>
<keyword evidence="3" id="KW-0694">RNA-binding</keyword>
<evidence type="ECO:0000256" key="3">
    <source>
        <dbReference type="PROSITE-ProRule" id="PRU00176"/>
    </source>
</evidence>
<reference evidence="7" key="1">
    <citation type="submission" date="2016-11" db="UniProtKB">
        <authorList>
            <consortium name="WormBaseParasite"/>
        </authorList>
    </citation>
    <scope>IDENTIFICATION</scope>
</reference>
<dbReference type="PANTHER" id="PTHR48033">
    <property type="entry name" value="RNA-BINDING (RRM/RBD/RNP MOTIFS) FAMILY PROTEIN"/>
    <property type="match status" value="1"/>
</dbReference>
<dbReference type="SUPFAM" id="SSF54928">
    <property type="entry name" value="RNA-binding domain, RBD"/>
    <property type="match status" value="2"/>
</dbReference>
<sequence length="344" mass="37099">MSTEMDVPTDSAGNEIGKIFVGGLSQNTTNDTLRQYFSKYGEVEDAAVMMDNRTNRSRGFGYIRYKDPNIVDLVLNSATPHVIDGKEVDPKQCNVNMKGKNRRSLKIFVGGIAPEHTEETVRNFFSAFGNVTDVNLMMDLSKQRHRGFAFVGFEDETTVKRLIQTHYVQLNGKQVEIKAMEPPNYSRRVQGPPGVGGGPVPTAPGRGRGRGAGGGGGMWNTPSQGWGQSWSNPATSTAGWPGATGGSSWGQTGWDQNGWNQWNGQTGAGWDQISNNWQQQQMAGAWGNQSGAWGGQPTAAATWDASGQQTGWGGPPTSMYGGSGDYNRGGGAGAHSFHPYKRQQ</sequence>
<dbReference type="SMART" id="SM00360">
    <property type="entry name" value="RRM"/>
    <property type="match status" value="2"/>
</dbReference>
<dbReference type="InterPro" id="IPR035979">
    <property type="entry name" value="RBD_domain_sf"/>
</dbReference>
<dbReference type="InterPro" id="IPR012677">
    <property type="entry name" value="Nucleotide-bd_a/b_plait_sf"/>
</dbReference>
<evidence type="ECO:0000259" key="5">
    <source>
        <dbReference type="PROSITE" id="PS50102"/>
    </source>
</evidence>
<dbReference type="PROSITE" id="PS50102">
    <property type="entry name" value="RRM"/>
    <property type="match status" value="2"/>
</dbReference>
<dbReference type="InterPro" id="IPR000504">
    <property type="entry name" value="RRM_dom"/>
</dbReference>
<dbReference type="WBParaSite" id="maker-uti_cns_0048063-snap-gene-0.17-mRNA-1">
    <property type="protein sequence ID" value="maker-uti_cns_0048063-snap-gene-0.17-mRNA-1"/>
    <property type="gene ID" value="maker-uti_cns_0048063-snap-gene-0.17"/>
</dbReference>
<feature type="region of interest" description="Disordered" evidence="4">
    <location>
        <begin position="184"/>
        <end position="213"/>
    </location>
</feature>
<name>A0A1I8JHD9_9PLAT</name>
<evidence type="ECO:0000313" key="7">
    <source>
        <dbReference type="WBParaSite" id="maker-uti_cns_0048063-snap-gene-0.17-mRNA-1"/>
    </source>
</evidence>
<dbReference type="PANTHER" id="PTHR48033:SF10">
    <property type="entry name" value="RNA-BINDING PROTEIN SQUID"/>
    <property type="match status" value="1"/>
</dbReference>
<dbReference type="GO" id="GO:0000785">
    <property type="term" value="C:chromatin"/>
    <property type="evidence" value="ECO:0007669"/>
    <property type="project" value="TreeGrafter"/>
</dbReference>
<accession>A0A1I8JHD9</accession>